<keyword evidence="1" id="KW-0285">Flavoprotein</keyword>
<dbReference type="InterPro" id="IPR051312">
    <property type="entry name" value="Diverse_Substr_Oxidored"/>
</dbReference>
<dbReference type="PROSITE" id="PS51387">
    <property type="entry name" value="FAD_PCMH"/>
    <property type="match status" value="1"/>
</dbReference>
<dbReference type="Gene3D" id="3.30.43.10">
    <property type="entry name" value="Uridine Diphospho-n-acetylenolpyruvylglucosamine Reductase, domain 2"/>
    <property type="match status" value="1"/>
</dbReference>
<name>A0ABX1EAL7_9PROT</name>
<dbReference type="InterPro" id="IPR036318">
    <property type="entry name" value="FAD-bd_PCMH-like_sf"/>
</dbReference>
<dbReference type="SMART" id="SM01092">
    <property type="entry name" value="CO_deh_flav_C"/>
    <property type="match status" value="1"/>
</dbReference>
<dbReference type="InterPro" id="IPR005107">
    <property type="entry name" value="CO_DH_flav_C"/>
</dbReference>
<dbReference type="InterPro" id="IPR036683">
    <property type="entry name" value="CO_DH_flav_C_dom_sf"/>
</dbReference>
<sequence>MQPFTLARPASLEEATRLAAAGAMPLAGGTELLNWMRLGIAAPARLADISRLPGLDAIAPLPDGGLSLGALARLNDVAAHPAVRAGYPVLRQAIHKAASAQLRNLATIGGNLLQKTRCAYFRAEESLPCNRRAPGSGCAALHGLNERHAIFGWTEACVATQPSDPAVALAALDAVVVVAGPAGARRIPLGDLHLLPDAAGAAADTALRAGEIIVAIELPGPAPRSAYLKIRERESYEYALVSAAGALVLDGRTIRRARLALGSVAMKPWRLPAAEAALAGLSLDDTAALRAALEPAFAEARPLSHNGYKVPLARNAALRVIGMIAEGHAP</sequence>
<dbReference type="Pfam" id="PF03450">
    <property type="entry name" value="CO_deh_flav_C"/>
    <property type="match status" value="1"/>
</dbReference>
<dbReference type="PANTHER" id="PTHR42659">
    <property type="entry name" value="XANTHINE DEHYDROGENASE SUBUNIT C-RELATED"/>
    <property type="match status" value="1"/>
</dbReference>
<dbReference type="InterPro" id="IPR016167">
    <property type="entry name" value="FAD-bd_PCMH_sub1"/>
</dbReference>
<dbReference type="Pfam" id="PF00941">
    <property type="entry name" value="FAD_binding_5"/>
    <property type="match status" value="1"/>
</dbReference>
<evidence type="ECO:0000256" key="1">
    <source>
        <dbReference type="ARBA" id="ARBA00022630"/>
    </source>
</evidence>
<dbReference type="InterPro" id="IPR016166">
    <property type="entry name" value="FAD-bd_PCMH"/>
</dbReference>
<dbReference type="SUPFAM" id="SSF55447">
    <property type="entry name" value="CO dehydrogenase flavoprotein C-terminal domain-like"/>
    <property type="match status" value="1"/>
</dbReference>
<dbReference type="SUPFAM" id="SSF56176">
    <property type="entry name" value="FAD-binding/transporter-associated domain-like"/>
    <property type="match status" value="1"/>
</dbReference>
<reference evidence="4 5" key="1">
    <citation type="submission" date="2020-03" db="EMBL/GenBank/DDBJ databases">
        <title>Roseomonas selenitidurans sp. nov. isolated from urban soil.</title>
        <authorList>
            <person name="Liu H."/>
        </authorList>
    </citation>
    <scope>NUCLEOTIDE SEQUENCE [LARGE SCALE GENOMIC DNA]</scope>
    <source>
        <strain evidence="4 5">BU-1</strain>
    </source>
</reference>
<dbReference type="PANTHER" id="PTHR42659:SF1">
    <property type="entry name" value="OXIDOREDUCTASE"/>
    <property type="match status" value="1"/>
</dbReference>
<gene>
    <name evidence="4" type="ORF">HEQ75_23610</name>
</gene>
<evidence type="ECO:0000259" key="3">
    <source>
        <dbReference type="PROSITE" id="PS51387"/>
    </source>
</evidence>
<dbReference type="EMBL" id="JAAVNE010000057">
    <property type="protein sequence ID" value="NKC33868.1"/>
    <property type="molecule type" value="Genomic_DNA"/>
</dbReference>
<feature type="domain" description="FAD-binding PCMH-type" evidence="3">
    <location>
        <begin position="1"/>
        <end position="223"/>
    </location>
</feature>
<evidence type="ECO:0000313" key="4">
    <source>
        <dbReference type="EMBL" id="NKC33868.1"/>
    </source>
</evidence>
<dbReference type="RefSeq" id="WP_168034587.1">
    <property type="nucleotide sequence ID" value="NZ_JAAVNE010000057.1"/>
</dbReference>
<evidence type="ECO:0000256" key="2">
    <source>
        <dbReference type="ARBA" id="ARBA00022827"/>
    </source>
</evidence>
<dbReference type="InterPro" id="IPR002346">
    <property type="entry name" value="Mopterin_DH_FAD-bd"/>
</dbReference>
<evidence type="ECO:0000313" key="5">
    <source>
        <dbReference type="Proteomes" id="UP000787635"/>
    </source>
</evidence>
<dbReference type="Gene3D" id="3.30.465.10">
    <property type="match status" value="2"/>
</dbReference>
<dbReference type="InterPro" id="IPR016169">
    <property type="entry name" value="FAD-bd_PCMH_sub2"/>
</dbReference>
<organism evidence="4 5">
    <name type="scientific">Falsiroseomonas selenitidurans</name>
    <dbReference type="NCBI Taxonomy" id="2716335"/>
    <lineage>
        <taxon>Bacteria</taxon>
        <taxon>Pseudomonadati</taxon>
        <taxon>Pseudomonadota</taxon>
        <taxon>Alphaproteobacteria</taxon>
        <taxon>Acetobacterales</taxon>
        <taxon>Roseomonadaceae</taxon>
        <taxon>Falsiroseomonas</taxon>
    </lineage>
</organism>
<dbReference type="Gene3D" id="3.30.390.50">
    <property type="entry name" value="CO dehydrogenase flavoprotein, C-terminal domain"/>
    <property type="match status" value="1"/>
</dbReference>
<dbReference type="Proteomes" id="UP000787635">
    <property type="component" value="Unassembled WGS sequence"/>
</dbReference>
<proteinExistence type="predicted"/>
<keyword evidence="2" id="KW-0274">FAD</keyword>
<protein>
    <submittedName>
        <fullName evidence="4">Xanthine dehydrogenase family protein subunit M</fullName>
    </submittedName>
</protein>
<comment type="caution">
    <text evidence="4">The sequence shown here is derived from an EMBL/GenBank/DDBJ whole genome shotgun (WGS) entry which is preliminary data.</text>
</comment>
<keyword evidence="5" id="KW-1185">Reference proteome</keyword>
<accession>A0ABX1EAL7</accession>